<organism evidence="1 4">
    <name type="scientific">Ruthenibacterium lactatiformans</name>
    <dbReference type="NCBI Taxonomy" id="1550024"/>
    <lineage>
        <taxon>Bacteria</taxon>
        <taxon>Bacillati</taxon>
        <taxon>Bacillota</taxon>
        <taxon>Clostridia</taxon>
        <taxon>Eubacteriales</taxon>
        <taxon>Oscillospiraceae</taxon>
        <taxon>Ruthenibacterium</taxon>
    </lineage>
</organism>
<sequence length="46" mass="4800">MQGSSGAPAPAPQCGGKRGAEMQVVVWKSPKCLSGILRAIFKIKKS</sequence>
<dbReference type="EMBL" id="WMZR01000008">
    <property type="protein sequence ID" value="MTS51436.1"/>
    <property type="molecule type" value="Genomic_DNA"/>
</dbReference>
<protein>
    <submittedName>
        <fullName evidence="1">Stage V sporulation protein SpoVM</fullName>
    </submittedName>
</protein>
<dbReference type="NCBIfam" id="NF033436">
    <property type="entry name" value="SpoVM_broad"/>
    <property type="match status" value="1"/>
</dbReference>
<dbReference type="AlphaFoldDB" id="A0A6I3QXN4"/>
<dbReference type="Proteomes" id="UP000449193">
    <property type="component" value="Unassembled WGS sequence"/>
</dbReference>
<dbReference type="Proteomes" id="UP000472755">
    <property type="component" value="Unassembled WGS sequence"/>
</dbReference>
<dbReference type="EMBL" id="WMZU01000007">
    <property type="protein sequence ID" value="MTS26877.1"/>
    <property type="molecule type" value="Genomic_DNA"/>
</dbReference>
<name>A0A6I3QXN4_9FIRM</name>
<evidence type="ECO:0000313" key="4">
    <source>
        <dbReference type="Proteomes" id="UP000472755"/>
    </source>
</evidence>
<gene>
    <name evidence="1" type="primary">spoVM</name>
    <name evidence="2" type="ORF">GMD52_07760</name>
    <name evidence="1" type="ORF">GMD59_06190</name>
</gene>
<dbReference type="RefSeq" id="WP_133303751.1">
    <property type="nucleotide sequence ID" value="NZ_CAQJQL010000051.1"/>
</dbReference>
<dbReference type="GeneID" id="99804713"/>
<evidence type="ECO:0000313" key="1">
    <source>
        <dbReference type="EMBL" id="MTS26877.1"/>
    </source>
</evidence>
<comment type="caution">
    <text evidence="1">The sequence shown here is derived from an EMBL/GenBank/DDBJ whole genome shotgun (WGS) entry which is preliminary data.</text>
</comment>
<proteinExistence type="predicted"/>
<accession>A0A6I3QXN4</accession>
<evidence type="ECO:0000313" key="3">
    <source>
        <dbReference type="Proteomes" id="UP000449193"/>
    </source>
</evidence>
<evidence type="ECO:0000313" key="2">
    <source>
        <dbReference type="EMBL" id="MTS51436.1"/>
    </source>
</evidence>
<reference evidence="3 4" key="1">
    <citation type="journal article" date="2019" name="Nat. Med.">
        <title>A library of human gut bacterial isolates paired with longitudinal multiomics data enables mechanistic microbiome research.</title>
        <authorList>
            <person name="Poyet M."/>
            <person name="Groussin M."/>
            <person name="Gibbons S.M."/>
            <person name="Avila-Pacheco J."/>
            <person name="Jiang X."/>
            <person name="Kearney S.M."/>
            <person name="Perrotta A.R."/>
            <person name="Berdy B."/>
            <person name="Zhao S."/>
            <person name="Lieberman T.D."/>
            <person name="Swanson P.K."/>
            <person name="Smith M."/>
            <person name="Roesemann S."/>
            <person name="Alexander J.E."/>
            <person name="Rich S.A."/>
            <person name="Livny J."/>
            <person name="Vlamakis H."/>
            <person name="Clish C."/>
            <person name="Bullock K."/>
            <person name="Deik A."/>
            <person name="Scott J."/>
            <person name="Pierce K.A."/>
            <person name="Xavier R.J."/>
            <person name="Alm E.J."/>
        </authorList>
    </citation>
    <scope>NUCLEOTIDE SEQUENCE [LARGE SCALE GENOMIC DNA]</scope>
    <source>
        <strain evidence="1 4">BIOML-A4</strain>
        <strain evidence="2 3">BIOML-A7</strain>
    </source>
</reference>